<dbReference type="EMBL" id="RJVJ01000003">
    <property type="protein sequence ID" value="ROR35278.1"/>
    <property type="molecule type" value="Genomic_DNA"/>
</dbReference>
<proteinExistence type="predicted"/>
<evidence type="ECO:0000313" key="2">
    <source>
        <dbReference type="EMBL" id="ROR35278.1"/>
    </source>
</evidence>
<evidence type="ECO:0000313" key="3">
    <source>
        <dbReference type="Proteomes" id="UP000267408"/>
    </source>
</evidence>
<gene>
    <name evidence="2" type="ORF">EDD39_6935</name>
</gene>
<accession>A0A8G1X7X7</accession>
<name>A0A8G1X7X7_9ACTN</name>
<dbReference type="Proteomes" id="UP000267408">
    <property type="component" value="Unassembled WGS sequence"/>
</dbReference>
<comment type="caution">
    <text evidence="2">The sequence shown here is derived from an EMBL/GenBank/DDBJ whole genome shotgun (WGS) entry which is preliminary data.</text>
</comment>
<feature type="transmembrane region" description="Helical" evidence="1">
    <location>
        <begin position="69"/>
        <end position="94"/>
    </location>
</feature>
<dbReference type="RefSeq" id="WP_244257463.1">
    <property type="nucleotide sequence ID" value="NZ_RJVJ01000003.1"/>
</dbReference>
<evidence type="ECO:0000256" key="1">
    <source>
        <dbReference type="SAM" id="Phobius"/>
    </source>
</evidence>
<dbReference type="AlphaFoldDB" id="A0A8G1X7X7"/>
<keyword evidence="1" id="KW-1133">Transmembrane helix</keyword>
<keyword evidence="1" id="KW-0812">Transmembrane</keyword>
<protein>
    <recommendedName>
        <fullName evidence="4">DUF4190 domain-containing protein</fullName>
    </recommendedName>
</protein>
<keyword evidence="1" id="KW-0472">Membrane</keyword>
<evidence type="ECO:0008006" key="4">
    <source>
        <dbReference type="Google" id="ProtNLM"/>
    </source>
</evidence>
<sequence length="120" mass="12175">MPVPGTTAEHPAAPAAAPNSPATAAVLLGALGLFTSFALVGGPVGLAGLVTAGFALRTARRTGTGRGRAVAGLLLSLAAVALSVLAAVLLAWYANHTQQCYRPDGLHQYVECVRRSLSDR</sequence>
<feature type="transmembrane region" description="Helical" evidence="1">
    <location>
        <begin position="24"/>
        <end position="57"/>
    </location>
</feature>
<organism evidence="2 3">
    <name type="scientific">Kitasatospora cineracea</name>
    <dbReference type="NCBI Taxonomy" id="88074"/>
    <lineage>
        <taxon>Bacteria</taxon>
        <taxon>Bacillati</taxon>
        <taxon>Actinomycetota</taxon>
        <taxon>Actinomycetes</taxon>
        <taxon>Kitasatosporales</taxon>
        <taxon>Streptomycetaceae</taxon>
        <taxon>Kitasatospora</taxon>
    </lineage>
</organism>
<reference evidence="2 3" key="1">
    <citation type="submission" date="2018-11" db="EMBL/GenBank/DDBJ databases">
        <title>Sequencing the genomes of 1000 actinobacteria strains.</title>
        <authorList>
            <person name="Klenk H.-P."/>
        </authorList>
    </citation>
    <scope>NUCLEOTIDE SEQUENCE [LARGE SCALE GENOMIC DNA]</scope>
    <source>
        <strain evidence="2 3">DSM 44780</strain>
    </source>
</reference>